<evidence type="ECO:0000313" key="1">
    <source>
        <dbReference type="EMBL" id="PKY60585.1"/>
    </source>
</evidence>
<comment type="caution">
    <text evidence="1">The sequence shown here is derived from an EMBL/GenBank/DDBJ whole genome shotgun (WGS) entry which is preliminary data.</text>
</comment>
<dbReference type="VEuPathDB" id="FungiDB:RhiirFUN_021259"/>
<proteinExistence type="predicted"/>
<keyword evidence="2" id="KW-1185">Reference proteome</keyword>
<name>A0A2I1HNX0_9GLOM</name>
<evidence type="ECO:0000313" key="2">
    <source>
        <dbReference type="Proteomes" id="UP000234323"/>
    </source>
</evidence>
<protein>
    <submittedName>
        <fullName evidence="1">Uncharacterized protein</fullName>
    </submittedName>
</protein>
<gene>
    <name evidence="1" type="ORF">RhiirA4_484454</name>
</gene>
<accession>A0A2I1HNX0</accession>
<dbReference type="VEuPathDB" id="FungiDB:FUN_009461"/>
<dbReference type="EMBL" id="LLXI01004403">
    <property type="protein sequence ID" value="PKY60585.1"/>
    <property type="molecule type" value="Genomic_DNA"/>
</dbReference>
<dbReference type="Proteomes" id="UP000234323">
    <property type="component" value="Unassembled WGS sequence"/>
</dbReference>
<reference evidence="1 2" key="1">
    <citation type="submission" date="2015-10" db="EMBL/GenBank/DDBJ databases">
        <title>Genome analyses suggest a sexual origin of heterokaryosis in a supposedly ancient asexual fungus.</title>
        <authorList>
            <person name="Ropars J."/>
            <person name="Sedzielewska K."/>
            <person name="Noel J."/>
            <person name="Charron P."/>
            <person name="Farinelli L."/>
            <person name="Marton T."/>
            <person name="Kruger M."/>
            <person name="Pelin A."/>
            <person name="Brachmann A."/>
            <person name="Corradi N."/>
        </authorList>
    </citation>
    <scope>NUCLEOTIDE SEQUENCE [LARGE SCALE GENOMIC DNA]</scope>
    <source>
        <strain evidence="1 2">A4</strain>
    </source>
</reference>
<dbReference type="AlphaFoldDB" id="A0A2I1HNX0"/>
<organism evidence="1 2">
    <name type="scientific">Rhizophagus irregularis</name>
    <dbReference type="NCBI Taxonomy" id="588596"/>
    <lineage>
        <taxon>Eukaryota</taxon>
        <taxon>Fungi</taxon>
        <taxon>Fungi incertae sedis</taxon>
        <taxon>Mucoromycota</taxon>
        <taxon>Glomeromycotina</taxon>
        <taxon>Glomeromycetes</taxon>
        <taxon>Glomerales</taxon>
        <taxon>Glomeraceae</taxon>
        <taxon>Rhizophagus</taxon>
    </lineage>
</organism>
<sequence>MALGLGLVSVIELPGSGMVGSVSSSVFSLSAGSPWPMGFRLLGSPWILTGDKKLDQTKDQPAMNYLDISFLVLFYSKEICEKLSYEEKEQFITKTTAYYVNNEESDGDFGSQFSQLNDLEVSNSIQLRDIGDEL</sequence>